<sequence length="165" mass="19012">MRRRKIHIIIAVLSIIIFCFIGWFIYTSNYHFVANANLGNEQIGDINLSDSSLENVVSSIQEEFTENKGTPYYYSVSSPTFTFGANKEGKIIYMQSRSEILSTMKDITIGSNIENIKQKYGENYIQGKEMGIGNYTMYVDRASNKTLRFWSQNEHVIQIDFESIK</sequence>
<dbReference type="EMBL" id="QPJJ01000015">
    <property type="protein sequence ID" value="RCW63913.1"/>
    <property type="molecule type" value="Genomic_DNA"/>
</dbReference>
<protein>
    <submittedName>
        <fullName evidence="2">Uncharacterized protein</fullName>
    </submittedName>
</protein>
<comment type="caution">
    <text evidence="2">The sequence shown here is derived from an EMBL/GenBank/DDBJ whole genome shotgun (WGS) entry which is preliminary data.</text>
</comment>
<keyword evidence="1" id="KW-1133">Transmembrane helix</keyword>
<dbReference type="RefSeq" id="WP_245937492.1">
    <property type="nucleotide sequence ID" value="NZ_QPJJ01000015.1"/>
</dbReference>
<dbReference type="AlphaFoldDB" id="A0A368X7H9"/>
<evidence type="ECO:0000313" key="3">
    <source>
        <dbReference type="Proteomes" id="UP000252585"/>
    </source>
</evidence>
<reference evidence="2 3" key="1">
    <citation type="submission" date="2018-07" db="EMBL/GenBank/DDBJ databases">
        <title>Genomic Encyclopedia of Type Strains, Phase IV (KMG-IV): sequencing the most valuable type-strain genomes for metagenomic binning, comparative biology and taxonomic classification.</title>
        <authorList>
            <person name="Goeker M."/>
        </authorList>
    </citation>
    <scope>NUCLEOTIDE SEQUENCE [LARGE SCALE GENOMIC DNA]</scope>
    <source>
        <strain evidence="2 3">DSM 27696</strain>
    </source>
</reference>
<gene>
    <name evidence="2" type="ORF">DFR57_11538</name>
</gene>
<name>A0A368X7H9_9BACI</name>
<dbReference type="Proteomes" id="UP000252585">
    <property type="component" value="Unassembled WGS sequence"/>
</dbReference>
<accession>A0A368X7H9</accession>
<organism evidence="2 3">
    <name type="scientific">Saliterribacillus persicus</name>
    <dbReference type="NCBI Taxonomy" id="930114"/>
    <lineage>
        <taxon>Bacteria</taxon>
        <taxon>Bacillati</taxon>
        <taxon>Bacillota</taxon>
        <taxon>Bacilli</taxon>
        <taxon>Bacillales</taxon>
        <taxon>Bacillaceae</taxon>
        <taxon>Saliterribacillus</taxon>
    </lineage>
</organism>
<keyword evidence="1" id="KW-0812">Transmembrane</keyword>
<feature type="transmembrane region" description="Helical" evidence="1">
    <location>
        <begin position="7"/>
        <end position="26"/>
    </location>
</feature>
<evidence type="ECO:0000313" key="2">
    <source>
        <dbReference type="EMBL" id="RCW63913.1"/>
    </source>
</evidence>
<evidence type="ECO:0000256" key="1">
    <source>
        <dbReference type="SAM" id="Phobius"/>
    </source>
</evidence>
<keyword evidence="1" id="KW-0472">Membrane</keyword>
<keyword evidence="3" id="KW-1185">Reference proteome</keyword>
<proteinExistence type="predicted"/>